<evidence type="ECO:0000256" key="2">
    <source>
        <dbReference type="ARBA" id="ARBA00022695"/>
    </source>
</evidence>
<keyword evidence="5" id="KW-1185">Reference proteome</keyword>
<dbReference type="PANTHER" id="PTHR32125">
    <property type="entry name" value="2-C-METHYL-D-ERYTHRITOL 4-PHOSPHATE CYTIDYLYLTRANSFERASE, CHLOROPLASTIC"/>
    <property type="match status" value="1"/>
</dbReference>
<keyword evidence="2 3" id="KW-0548">Nucleotidyltransferase</keyword>
<feature type="site" description="Transition state stabilizer" evidence="3">
    <location>
        <position position="18"/>
    </location>
</feature>
<protein>
    <recommendedName>
        <fullName evidence="3">2-C-methyl-D-erythritol 4-phosphate cytidylyltransferase</fullName>
        <ecNumber evidence="3">2.7.7.60</ecNumber>
    </recommendedName>
    <alternativeName>
        <fullName evidence="3">4-diphosphocytidyl-2C-methyl-D-erythritol synthase</fullName>
    </alternativeName>
    <alternativeName>
        <fullName evidence="3">MEP cytidylyltransferase</fullName>
        <shortName evidence="3">MCT</shortName>
    </alternativeName>
</protein>
<proteinExistence type="inferred from homology"/>
<dbReference type="NCBIfam" id="TIGR00453">
    <property type="entry name" value="ispD"/>
    <property type="match status" value="1"/>
</dbReference>
<gene>
    <name evidence="3" type="primary">ispD</name>
    <name evidence="4" type="ORF">I5M27_09255</name>
</gene>
<comment type="catalytic activity">
    <reaction evidence="3">
        <text>2-C-methyl-D-erythritol 4-phosphate + CTP + H(+) = 4-CDP-2-C-methyl-D-erythritol + diphosphate</text>
        <dbReference type="Rhea" id="RHEA:13429"/>
        <dbReference type="ChEBI" id="CHEBI:15378"/>
        <dbReference type="ChEBI" id="CHEBI:33019"/>
        <dbReference type="ChEBI" id="CHEBI:37563"/>
        <dbReference type="ChEBI" id="CHEBI:57823"/>
        <dbReference type="ChEBI" id="CHEBI:58262"/>
        <dbReference type="EC" id="2.7.7.60"/>
    </reaction>
</comment>
<evidence type="ECO:0000313" key="4">
    <source>
        <dbReference type="EMBL" id="MBK0403171.1"/>
    </source>
</evidence>
<accession>A0ABS1C194</accession>
<dbReference type="EC" id="2.7.7.60" evidence="3"/>
<dbReference type="HAMAP" id="MF_00108">
    <property type="entry name" value="IspD"/>
    <property type="match status" value="1"/>
</dbReference>
<dbReference type="EMBL" id="JAEHFX010000004">
    <property type="protein sequence ID" value="MBK0403171.1"/>
    <property type="molecule type" value="Genomic_DNA"/>
</dbReference>
<dbReference type="InterPro" id="IPR001228">
    <property type="entry name" value="IspD"/>
</dbReference>
<comment type="pathway">
    <text evidence="3">Isoprenoid biosynthesis; isopentenyl diphosphate biosynthesis via DXP pathway; isopentenyl diphosphate from 1-deoxy-D-xylulose 5-phosphate: step 2/6.</text>
</comment>
<name>A0ABS1C194_9BACT</name>
<feature type="site" description="Positions MEP for the nucleophilic attack" evidence="3">
    <location>
        <position position="208"/>
    </location>
</feature>
<dbReference type="InterPro" id="IPR029044">
    <property type="entry name" value="Nucleotide-diphossugar_trans"/>
</dbReference>
<organism evidence="4 5">
    <name type="scientific">Adhaeribacter terrigena</name>
    <dbReference type="NCBI Taxonomy" id="2793070"/>
    <lineage>
        <taxon>Bacteria</taxon>
        <taxon>Pseudomonadati</taxon>
        <taxon>Bacteroidota</taxon>
        <taxon>Cytophagia</taxon>
        <taxon>Cytophagales</taxon>
        <taxon>Hymenobacteraceae</taxon>
        <taxon>Adhaeribacter</taxon>
    </lineage>
</organism>
<comment type="caution">
    <text evidence="4">The sequence shown here is derived from an EMBL/GenBank/DDBJ whole genome shotgun (WGS) entry which is preliminary data.</text>
</comment>
<reference evidence="4 5" key="1">
    <citation type="submission" date="2020-12" db="EMBL/GenBank/DDBJ databases">
        <title>Bacterial novel species Adhaeribacter sp. BT258 isolated from soil.</title>
        <authorList>
            <person name="Jung H.-Y."/>
        </authorList>
    </citation>
    <scope>NUCLEOTIDE SEQUENCE [LARGE SCALE GENOMIC DNA]</scope>
    <source>
        <strain evidence="4 5">BT258</strain>
    </source>
</reference>
<feature type="site" description="Transition state stabilizer" evidence="3">
    <location>
        <position position="25"/>
    </location>
</feature>
<dbReference type="Gene3D" id="3.90.550.10">
    <property type="entry name" value="Spore Coat Polysaccharide Biosynthesis Protein SpsA, Chain A"/>
    <property type="match status" value="1"/>
</dbReference>
<keyword evidence="1 3" id="KW-0808">Transferase</keyword>
<evidence type="ECO:0000313" key="5">
    <source>
        <dbReference type="Proteomes" id="UP000644147"/>
    </source>
</evidence>
<dbReference type="NCBIfam" id="NF001186">
    <property type="entry name" value="PRK00155.2-3"/>
    <property type="match status" value="1"/>
</dbReference>
<comment type="function">
    <text evidence="3">Catalyzes the formation of 4-diphosphocytidyl-2-C-methyl-D-erythritol from CTP and 2-C-methyl-D-erythritol 4-phosphate (MEP).</text>
</comment>
<dbReference type="InterPro" id="IPR050088">
    <property type="entry name" value="IspD/TarI_cytidylyltransf_bact"/>
</dbReference>
<dbReference type="InterPro" id="IPR034683">
    <property type="entry name" value="IspD/TarI"/>
</dbReference>
<sequence length="232" mass="25697">MTANPESAIIVAGGSGSRMQSNLPKQFLTVTGQPILMHTIRRFYNYNPEIELVIVLPQNQIALWEALCAQHAFEIKHQVVAGGNTRFQSVKNGLAAVLQTGVVAVHDGVRPFVSEKIIADAFQVAGEKGNAVVSVALKDSIREVQGETNQAVDRSHFRLIQTPQCFEFALLKKAYELPEENTFTDDASVVEKLGININLTEGSYENIKITTPEDLLWAEVLHQKRQGFKLQK</sequence>
<dbReference type="GO" id="GO:0050518">
    <property type="term" value="F:2-C-methyl-D-erythritol 4-phosphate cytidylyltransferase activity"/>
    <property type="evidence" value="ECO:0007669"/>
    <property type="project" value="UniProtKB-EC"/>
</dbReference>
<dbReference type="SUPFAM" id="SSF53448">
    <property type="entry name" value="Nucleotide-diphospho-sugar transferases"/>
    <property type="match status" value="1"/>
</dbReference>
<evidence type="ECO:0000256" key="3">
    <source>
        <dbReference type="HAMAP-Rule" id="MF_00108"/>
    </source>
</evidence>
<feature type="site" description="Positions MEP for the nucleophilic attack" evidence="3">
    <location>
        <position position="154"/>
    </location>
</feature>
<evidence type="ECO:0000256" key="1">
    <source>
        <dbReference type="ARBA" id="ARBA00022679"/>
    </source>
</evidence>
<dbReference type="CDD" id="cd02516">
    <property type="entry name" value="CDP-ME_synthetase"/>
    <property type="match status" value="1"/>
</dbReference>
<comment type="similarity">
    <text evidence="3">Belongs to the IspD/TarI cytidylyltransferase family. IspD subfamily.</text>
</comment>
<dbReference type="Pfam" id="PF01128">
    <property type="entry name" value="IspD"/>
    <property type="match status" value="1"/>
</dbReference>
<keyword evidence="3" id="KW-0414">Isoprene biosynthesis</keyword>
<dbReference type="PANTHER" id="PTHR32125:SF4">
    <property type="entry name" value="2-C-METHYL-D-ERYTHRITOL 4-PHOSPHATE CYTIDYLYLTRANSFERASE, CHLOROPLASTIC"/>
    <property type="match status" value="1"/>
</dbReference>
<dbReference type="Proteomes" id="UP000644147">
    <property type="component" value="Unassembled WGS sequence"/>
</dbReference>